<evidence type="ECO:0000259" key="8">
    <source>
        <dbReference type="Pfam" id="PF02687"/>
    </source>
</evidence>
<evidence type="ECO:0000256" key="3">
    <source>
        <dbReference type="ARBA" id="ARBA00022692"/>
    </source>
</evidence>
<dbReference type="PANTHER" id="PTHR30572">
    <property type="entry name" value="MEMBRANE COMPONENT OF TRANSPORTER-RELATED"/>
    <property type="match status" value="1"/>
</dbReference>
<dbReference type="Proteomes" id="UP000176603">
    <property type="component" value="Unassembled WGS sequence"/>
</dbReference>
<evidence type="ECO:0000259" key="9">
    <source>
        <dbReference type="Pfam" id="PF12704"/>
    </source>
</evidence>
<keyword evidence="3 7" id="KW-0812">Transmembrane</keyword>
<dbReference type="InterPro" id="IPR003838">
    <property type="entry name" value="ABC3_permease_C"/>
</dbReference>
<dbReference type="Pfam" id="PF12704">
    <property type="entry name" value="MacB_PCD"/>
    <property type="match status" value="1"/>
</dbReference>
<name>A0A1F7ULU0_9BACT</name>
<comment type="similarity">
    <text evidence="6">Belongs to the ABC-4 integral membrane protein family.</text>
</comment>
<evidence type="ECO:0008006" key="12">
    <source>
        <dbReference type="Google" id="ProtNLM"/>
    </source>
</evidence>
<dbReference type="AlphaFoldDB" id="A0A1F7ULU0"/>
<organism evidence="10 11">
    <name type="scientific">Candidatus Uhrbacteria bacterium RIFCSPHIGHO2_12_FULL_60_25</name>
    <dbReference type="NCBI Taxonomy" id="1802399"/>
    <lineage>
        <taxon>Bacteria</taxon>
        <taxon>Candidatus Uhriibacteriota</taxon>
    </lineage>
</organism>
<feature type="domain" description="MacB-like periplasmic core" evidence="9">
    <location>
        <begin position="21"/>
        <end position="232"/>
    </location>
</feature>
<sequence>MKLRDTLPIAFSSLLRTKGRSALTVLGIVIGIASVILMLSVGQAAQTYLLSQVAAFGSDLVIITNGRGDEMRGGPPDVTQKLTLTYDDFKRLKKETWVKNVAASVVSTDIATFGPTSKFVSVGGSTPDEPVMFNAEVDRGRFIQDEDVNAYANVIVLGAGISNDLFGEQNPIGQQVKVSKRNFRVIGVMKSAGGRFFSEPDDEVYIPVTAALRLYNKERLNFIMLKTTTGLDEAKDLVRVTLRETHNLNNPKGILSKDDFRVVTQEDAVRNAGIIGGILQILLASVAAVSLLVGGIGIMNIMYVNVTERTHEIGLRKALGAKRSDLMNQFLAEAVFLTIMGGLLGIASGLALSWAAIHIILQFQEGWSFVLPWNGIALGFGVSFTIGLVFGYFPARKAAHLHPIEALRFE</sequence>
<evidence type="ECO:0000313" key="10">
    <source>
        <dbReference type="EMBL" id="OGL78704.1"/>
    </source>
</evidence>
<comment type="subcellular location">
    <subcellularLocation>
        <location evidence="1">Cell membrane</location>
        <topology evidence="1">Multi-pass membrane protein</topology>
    </subcellularLocation>
</comment>
<evidence type="ECO:0000256" key="7">
    <source>
        <dbReference type="SAM" id="Phobius"/>
    </source>
</evidence>
<evidence type="ECO:0000256" key="6">
    <source>
        <dbReference type="ARBA" id="ARBA00038076"/>
    </source>
</evidence>
<evidence type="ECO:0000313" key="11">
    <source>
        <dbReference type="Proteomes" id="UP000176603"/>
    </source>
</evidence>
<feature type="transmembrane region" description="Helical" evidence="7">
    <location>
        <begin position="373"/>
        <end position="393"/>
    </location>
</feature>
<dbReference type="STRING" id="1802399.A3E39_04875"/>
<dbReference type="PANTHER" id="PTHR30572:SF4">
    <property type="entry name" value="ABC TRANSPORTER PERMEASE YTRF"/>
    <property type="match status" value="1"/>
</dbReference>
<feature type="transmembrane region" description="Helical" evidence="7">
    <location>
        <begin position="281"/>
        <end position="306"/>
    </location>
</feature>
<comment type="caution">
    <text evidence="10">The sequence shown here is derived from an EMBL/GenBank/DDBJ whole genome shotgun (WGS) entry which is preliminary data.</text>
</comment>
<dbReference type="InterPro" id="IPR050250">
    <property type="entry name" value="Macrolide_Exporter_MacB"/>
</dbReference>
<evidence type="ECO:0000256" key="5">
    <source>
        <dbReference type="ARBA" id="ARBA00023136"/>
    </source>
</evidence>
<feature type="domain" description="ABC3 transporter permease C-terminal" evidence="8">
    <location>
        <begin position="285"/>
        <end position="403"/>
    </location>
</feature>
<keyword evidence="2" id="KW-1003">Cell membrane</keyword>
<feature type="transmembrane region" description="Helical" evidence="7">
    <location>
        <begin position="330"/>
        <end position="361"/>
    </location>
</feature>
<evidence type="ECO:0000256" key="1">
    <source>
        <dbReference type="ARBA" id="ARBA00004651"/>
    </source>
</evidence>
<evidence type="ECO:0000256" key="2">
    <source>
        <dbReference type="ARBA" id="ARBA00022475"/>
    </source>
</evidence>
<dbReference type="EMBL" id="MGEH01000025">
    <property type="protein sequence ID" value="OGL78704.1"/>
    <property type="molecule type" value="Genomic_DNA"/>
</dbReference>
<accession>A0A1F7ULU0</accession>
<dbReference type="Pfam" id="PF02687">
    <property type="entry name" value="FtsX"/>
    <property type="match status" value="1"/>
</dbReference>
<protein>
    <recommendedName>
        <fullName evidence="12">Multidrug ABC transporter substrate-binding protein</fullName>
    </recommendedName>
</protein>
<feature type="transmembrane region" description="Helical" evidence="7">
    <location>
        <begin position="21"/>
        <end position="42"/>
    </location>
</feature>
<keyword evidence="5 7" id="KW-0472">Membrane</keyword>
<keyword evidence="4 7" id="KW-1133">Transmembrane helix</keyword>
<gene>
    <name evidence="10" type="ORF">A3E39_04875</name>
</gene>
<evidence type="ECO:0000256" key="4">
    <source>
        <dbReference type="ARBA" id="ARBA00022989"/>
    </source>
</evidence>
<proteinExistence type="inferred from homology"/>
<dbReference type="GO" id="GO:0022857">
    <property type="term" value="F:transmembrane transporter activity"/>
    <property type="evidence" value="ECO:0007669"/>
    <property type="project" value="TreeGrafter"/>
</dbReference>
<dbReference type="InterPro" id="IPR025857">
    <property type="entry name" value="MacB_PCD"/>
</dbReference>
<dbReference type="GO" id="GO:0005886">
    <property type="term" value="C:plasma membrane"/>
    <property type="evidence" value="ECO:0007669"/>
    <property type="project" value="UniProtKB-SubCell"/>
</dbReference>
<reference evidence="10 11" key="1">
    <citation type="journal article" date="2016" name="Nat. Commun.">
        <title>Thousands of microbial genomes shed light on interconnected biogeochemical processes in an aquifer system.</title>
        <authorList>
            <person name="Anantharaman K."/>
            <person name="Brown C.T."/>
            <person name="Hug L.A."/>
            <person name="Sharon I."/>
            <person name="Castelle C.J."/>
            <person name="Probst A.J."/>
            <person name="Thomas B.C."/>
            <person name="Singh A."/>
            <person name="Wilkins M.J."/>
            <person name="Karaoz U."/>
            <person name="Brodie E.L."/>
            <person name="Williams K.H."/>
            <person name="Hubbard S.S."/>
            <person name="Banfield J.F."/>
        </authorList>
    </citation>
    <scope>NUCLEOTIDE SEQUENCE [LARGE SCALE GENOMIC DNA]</scope>
</reference>